<evidence type="ECO:0000313" key="3">
    <source>
        <dbReference type="EMBL" id="KAK4217417.1"/>
    </source>
</evidence>
<feature type="region of interest" description="Disordered" evidence="1">
    <location>
        <begin position="258"/>
        <end position="283"/>
    </location>
</feature>
<feature type="compositionally biased region" description="Basic residues" evidence="1">
    <location>
        <begin position="194"/>
        <end position="205"/>
    </location>
</feature>
<comment type="caution">
    <text evidence="3">The sequence shown here is derived from an EMBL/GenBank/DDBJ whole genome shotgun (WGS) entry which is preliminary data.</text>
</comment>
<protein>
    <recommendedName>
        <fullName evidence="2">DUF2293 domain-containing protein</fullName>
    </recommendedName>
</protein>
<feature type="domain" description="DUF2293" evidence="2">
    <location>
        <begin position="100"/>
        <end position="182"/>
    </location>
</feature>
<keyword evidence="4" id="KW-1185">Reference proteome</keyword>
<dbReference type="EMBL" id="MU858060">
    <property type="protein sequence ID" value="KAK4217417.1"/>
    <property type="molecule type" value="Genomic_DNA"/>
</dbReference>
<dbReference type="Pfam" id="PF10056">
    <property type="entry name" value="DUF2293"/>
    <property type="match status" value="1"/>
</dbReference>
<dbReference type="InterPro" id="IPR018744">
    <property type="entry name" value="DUF2293"/>
</dbReference>
<proteinExistence type="predicted"/>
<evidence type="ECO:0000259" key="2">
    <source>
        <dbReference type="Pfam" id="PF10056"/>
    </source>
</evidence>
<name>A0AAN7BBN4_9PEZI</name>
<evidence type="ECO:0000313" key="4">
    <source>
        <dbReference type="Proteomes" id="UP001301769"/>
    </source>
</evidence>
<dbReference type="PANTHER" id="PTHR38113:SF2">
    <property type="entry name" value="DUF2293 DOMAIN-CONTAINING PROTEIN"/>
    <property type="match status" value="1"/>
</dbReference>
<sequence>MSKTDDSDEPRVRFFSNMPDGYVFVTKGDVFVTKNCRLQTHDAGRTLYVVVDKANKVLGLRCPAEIYAAVEAENKATAGRRAEAVQKRDAVVHGKFEADILRLYPKTPAAEIPKIVSHALKKRSRRVGTRTTIDTDKKVGLAVRAHIRHCHTKYHMLLQTTGNREKARAIIFDQVKEIELSWGAQPSKVDRRQAVGHKSARKMKAGKGSSPATGRRVQPNAPATKINPPRRAATMRRTRGSTSGAKWIEVDGVVELVDDSEDEAVETDSESSEESDWSEYSDI</sequence>
<reference evidence="3" key="1">
    <citation type="journal article" date="2023" name="Mol. Phylogenet. Evol.">
        <title>Genome-scale phylogeny and comparative genomics of the fungal order Sordariales.</title>
        <authorList>
            <person name="Hensen N."/>
            <person name="Bonometti L."/>
            <person name="Westerberg I."/>
            <person name="Brannstrom I.O."/>
            <person name="Guillou S."/>
            <person name="Cros-Aarteil S."/>
            <person name="Calhoun S."/>
            <person name="Haridas S."/>
            <person name="Kuo A."/>
            <person name="Mondo S."/>
            <person name="Pangilinan J."/>
            <person name="Riley R."/>
            <person name="LaButti K."/>
            <person name="Andreopoulos B."/>
            <person name="Lipzen A."/>
            <person name="Chen C."/>
            <person name="Yan M."/>
            <person name="Daum C."/>
            <person name="Ng V."/>
            <person name="Clum A."/>
            <person name="Steindorff A."/>
            <person name="Ohm R.A."/>
            <person name="Martin F."/>
            <person name="Silar P."/>
            <person name="Natvig D.O."/>
            <person name="Lalanne C."/>
            <person name="Gautier V."/>
            <person name="Ament-Velasquez S.L."/>
            <person name="Kruys A."/>
            <person name="Hutchinson M.I."/>
            <person name="Powell A.J."/>
            <person name="Barry K."/>
            <person name="Miller A.N."/>
            <person name="Grigoriev I.V."/>
            <person name="Debuchy R."/>
            <person name="Gladieux P."/>
            <person name="Hiltunen Thoren M."/>
            <person name="Johannesson H."/>
        </authorList>
    </citation>
    <scope>NUCLEOTIDE SEQUENCE</scope>
    <source>
        <strain evidence="3">PSN293</strain>
    </source>
</reference>
<accession>A0AAN7BBN4</accession>
<dbReference type="Proteomes" id="UP001301769">
    <property type="component" value="Unassembled WGS sequence"/>
</dbReference>
<reference evidence="3" key="2">
    <citation type="submission" date="2023-05" db="EMBL/GenBank/DDBJ databases">
        <authorList>
            <consortium name="Lawrence Berkeley National Laboratory"/>
            <person name="Steindorff A."/>
            <person name="Hensen N."/>
            <person name="Bonometti L."/>
            <person name="Westerberg I."/>
            <person name="Brannstrom I.O."/>
            <person name="Guillou S."/>
            <person name="Cros-Aarteil S."/>
            <person name="Calhoun S."/>
            <person name="Haridas S."/>
            <person name="Kuo A."/>
            <person name="Mondo S."/>
            <person name="Pangilinan J."/>
            <person name="Riley R."/>
            <person name="Labutti K."/>
            <person name="Andreopoulos B."/>
            <person name="Lipzen A."/>
            <person name="Chen C."/>
            <person name="Yanf M."/>
            <person name="Daum C."/>
            <person name="Ng V."/>
            <person name="Clum A."/>
            <person name="Ohm R."/>
            <person name="Martin F."/>
            <person name="Silar P."/>
            <person name="Natvig D."/>
            <person name="Lalanne C."/>
            <person name="Gautier V."/>
            <person name="Ament-Velasquez S.L."/>
            <person name="Kruys A."/>
            <person name="Hutchinson M.I."/>
            <person name="Powell A.J."/>
            <person name="Barry K."/>
            <person name="Miller A.N."/>
            <person name="Grigoriev I.V."/>
            <person name="Debuchy R."/>
            <person name="Gladieux P."/>
            <person name="Thoren M.H."/>
            <person name="Johannesson H."/>
        </authorList>
    </citation>
    <scope>NUCLEOTIDE SEQUENCE</scope>
    <source>
        <strain evidence="3">PSN293</strain>
    </source>
</reference>
<dbReference type="PANTHER" id="PTHR38113">
    <property type="match status" value="1"/>
</dbReference>
<dbReference type="AlphaFoldDB" id="A0AAN7BBN4"/>
<organism evidence="3 4">
    <name type="scientific">Rhypophila decipiens</name>
    <dbReference type="NCBI Taxonomy" id="261697"/>
    <lineage>
        <taxon>Eukaryota</taxon>
        <taxon>Fungi</taxon>
        <taxon>Dikarya</taxon>
        <taxon>Ascomycota</taxon>
        <taxon>Pezizomycotina</taxon>
        <taxon>Sordariomycetes</taxon>
        <taxon>Sordariomycetidae</taxon>
        <taxon>Sordariales</taxon>
        <taxon>Naviculisporaceae</taxon>
        <taxon>Rhypophila</taxon>
    </lineage>
</organism>
<gene>
    <name evidence="3" type="ORF">QBC37DRAFT_415082</name>
</gene>
<feature type="region of interest" description="Disordered" evidence="1">
    <location>
        <begin position="187"/>
        <end position="244"/>
    </location>
</feature>
<evidence type="ECO:0000256" key="1">
    <source>
        <dbReference type="SAM" id="MobiDB-lite"/>
    </source>
</evidence>